<dbReference type="AlphaFoldDB" id="A0A829HHD9"/>
<keyword evidence="2" id="KW-1185">Reference proteome</keyword>
<evidence type="ECO:0000313" key="1">
    <source>
        <dbReference type="EMBL" id="EPF83435.1"/>
    </source>
</evidence>
<evidence type="ECO:0000313" key="2">
    <source>
        <dbReference type="Proteomes" id="UP000014523"/>
    </source>
</evidence>
<protein>
    <submittedName>
        <fullName evidence="1">Uncharacterized protein</fullName>
    </submittedName>
</protein>
<name>A0A829HHD9_9GAMM</name>
<organism evidence="1 2">
    <name type="scientific">Acinetobacter gyllenbergii CIP 110306 = MTCC 11365</name>
    <dbReference type="NCBI Taxonomy" id="1217657"/>
    <lineage>
        <taxon>Bacteria</taxon>
        <taxon>Pseudomonadati</taxon>
        <taxon>Pseudomonadota</taxon>
        <taxon>Gammaproteobacteria</taxon>
        <taxon>Moraxellales</taxon>
        <taxon>Moraxellaceae</taxon>
        <taxon>Acinetobacter</taxon>
    </lineage>
</organism>
<accession>A0A829HHD9</accession>
<dbReference type="GeneID" id="99058857"/>
<reference evidence="1 2" key="1">
    <citation type="submission" date="2013-06" db="EMBL/GenBank/DDBJ databases">
        <title>The Genome Sequence of Acinetobacter gyllenbergii CIP 110306.</title>
        <authorList>
            <consortium name="The Broad Institute Genome Sequencing Platform"/>
            <consortium name="The Broad Institute Genome Sequencing Center for Infectious Disease"/>
            <person name="Cerqueira G."/>
            <person name="Feldgarden M."/>
            <person name="Courvalin P."/>
            <person name="Perichon B."/>
            <person name="Grillot-Courvalin C."/>
            <person name="Clermont D."/>
            <person name="Rocha E."/>
            <person name="Yoon E.-J."/>
            <person name="Nemec A."/>
            <person name="Young S.K."/>
            <person name="Zeng Q."/>
            <person name="Gargeya S."/>
            <person name="Fitzgerald M."/>
            <person name="Abouelleil A."/>
            <person name="Alvarado L."/>
            <person name="Berlin A.M."/>
            <person name="Chapman S.B."/>
            <person name="Dewar J."/>
            <person name="Goldberg J."/>
            <person name="Griggs A."/>
            <person name="Gujja S."/>
            <person name="Hansen M."/>
            <person name="Howarth C."/>
            <person name="Imamovic A."/>
            <person name="Larimer J."/>
            <person name="McCowan C."/>
            <person name="Murphy C."/>
            <person name="Pearson M."/>
            <person name="Priest M."/>
            <person name="Roberts A."/>
            <person name="Saif S."/>
            <person name="Shea T."/>
            <person name="Sykes S."/>
            <person name="Wortman J."/>
            <person name="Nusbaum C."/>
            <person name="Birren B."/>
        </authorList>
    </citation>
    <scope>NUCLEOTIDE SEQUENCE [LARGE SCALE GENOMIC DNA]</scope>
    <source>
        <strain evidence="1 2">CIP 110306</strain>
    </source>
</reference>
<sequence length="139" mass="16483">MGIEYFIIAMDESASKDDLLNIFSPYWVEIEHNYYLLNYGNTQFQNLILNNECHFSINFHENNSTVESITIYKPCGDIKLEQAIYRLIQNYPMFLTYPRDPLIVVTANPKCLELIRKQYPDLLENLKLVSCFEEYHNLE</sequence>
<dbReference type="RefSeq" id="WP_016660304.1">
    <property type="nucleotide sequence ID" value="NZ_ASQH01000001.1"/>
</dbReference>
<gene>
    <name evidence="1" type="ORF">F957_01781</name>
</gene>
<dbReference type="EMBL" id="ATGG01000013">
    <property type="protein sequence ID" value="EPF83435.1"/>
    <property type="molecule type" value="Genomic_DNA"/>
</dbReference>
<dbReference type="Proteomes" id="UP000014523">
    <property type="component" value="Unassembled WGS sequence"/>
</dbReference>
<comment type="caution">
    <text evidence="1">The sequence shown here is derived from an EMBL/GenBank/DDBJ whole genome shotgun (WGS) entry which is preliminary data.</text>
</comment>
<proteinExistence type="predicted"/>